<proteinExistence type="predicted"/>
<keyword evidence="1" id="KW-0175">Coiled coil</keyword>
<name>A0A1Y2ADY7_9FUNG</name>
<protein>
    <recommendedName>
        <fullName evidence="2">TLDc domain-containing protein</fullName>
    </recommendedName>
</protein>
<organism evidence="3 4">
    <name type="scientific">Neocallimastix californiae</name>
    <dbReference type="NCBI Taxonomy" id="1754190"/>
    <lineage>
        <taxon>Eukaryota</taxon>
        <taxon>Fungi</taxon>
        <taxon>Fungi incertae sedis</taxon>
        <taxon>Chytridiomycota</taxon>
        <taxon>Chytridiomycota incertae sedis</taxon>
        <taxon>Neocallimastigomycetes</taxon>
        <taxon>Neocallimastigales</taxon>
        <taxon>Neocallimastigaceae</taxon>
        <taxon>Neocallimastix</taxon>
    </lineage>
</organism>
<evidence type="ECO:0000256" key="1">
    <source>
        <dbReference type="SAM" id="Coils"/>
    </source>
</evidence>
<dbReference type="SMART" id="SM00584">
    <property type="entry name" value="TLDc"/>
    <property type="match status" value="1"/>
</dbReference>
<accession>A0A1Y2ADY7</accession>
<dbReference type="PROSITE" id="PS51886">
    <property type="entry name" value="TLDC"/>
    <property type="match status" value="1"/>
</dbReference>
<keyword evidence="4" id="KW-1185">Reference proteome</keyword>
<feature type="domain" description="TLDc" evidence="2">
    <location>
        <begin position="237"/>
        <end position="406"/>
    </location>
</feature>
<sequence>MTSINDNETIIFPDEEELNEENIFVLPYSKINDNETIIFPDEEELNEENIFVLPYSKKNYAIKVQLVKLNGKPFIRIIAQEEKKIVNFNYMVEMNEDDFNSQDNILLRPYRDIQGIYLFILGSFEDGMISIADINQKIYFNLVIEGEIRGYKNLFTFEIKLKMHECNKDDVQEMICNKTNELENENKNFESKLNVIEKENNNIKIQVDELNEKEKKYELKLIELEEIIRNLTLQNKQIIKNEEENKYIINRLLQIPGRENKNISLKLKYRMTEDGDSLQMFHSKCDNIPNNLVLIKSSSGARFGGYTDEPWTSGNNDVVDNNCFCFSLSNRKLYNVIQDKAALHNHSNHGPSFNNIFYIGADSLSYGNCTNCVQSNEYFSGINNNFEINGGNSEFTILELEFYQVIFEEIE</sequence>
<dbReference type="STRING" id="1754190.A0A1Y2ADY7"/>
<feature type="coiled-coil region" evidence="1">
    <location>
        <begin position="179"/>
        <end position="241"/>
    </location>
</feature>
<dbReference type="OrthoDB" id="624345at2759"/>
<dbReference type="Proteomes" id="UP000193920">
    <property type="component" value="Unassembled WGS sequence"/>
</dbReference>
<reference evidence="3 4" key="1">
    <citation type="submission" date="2016-08" db="EMBL/GenBank/DDBJ databases">
        <title>A Parts List for Fungal Cellulosomes Revealed by Comparative Genomics.</title>
        <authorList>
            <consortium name="DOE Joint Genome Institute"/>
            <person name="Haitjema C.H."/>
            <person name="Gilmore S.P."/>
            <person name="Henske J.K."/>
            <person name="Solomon K.V."/>
            <person name="De Groot R."/>
            <person name="Kuo A."/>
            <person name="Mondo S.J."/>
            <person name="Salamov A.A."/>
            <person name="Labutti K."/>
            <person name="Zhao Z."/>
            <person name="Chiniquy J."/>
            <person name="Barry K."/>
            <person name="Brewer H.M."/>
            <person name="Purvine S.O."/>
            <person name="Wright A.T."/>
            <person name="Boxma B."/>
            <person name="Van Alen T."/>
            <person name="Hackstein J.H."/>
            <person name="Baker S.E."/>
            <person name="Grigoriev I.V."/>
            <person name="O'Malley M.A."/>
        </authorList>
    </citation>
    <scope>NUCLEOTIDE SEQUENCE [LARGE SCALE GENOMIC DNA]</scope>
    <source>
        <strain evidence="3 4">G1</strain>
    </source>
</reference>
<dbReference type="AlphaFoldDB" id="A0A1Y2ADY7"/>
<dbReference type="InterPro" id="IPR006571">
    <property type="entry name" value="TLDc_dom"/>
</dbReference>
<comment type="caution">
    <text evidence="3">The sequence shown here is derived from an EMBL/GenBank/DDBJ whole genome shotgun (WGS) entry which is preliminary data.</text>
</comment>
<evidence type="ECO:0000259" key="2">
    <source>
        <dbReference type="PROSITE" id="PS51886"/>
    </source>
</evidence>
<gene>
    <name evidence="3" type="ORF">LY90DRAFT_676878</name>
</gene>
<evidence type="ECO:0000313" key="4">
    <source>
        <dbReference type="Proteomes" id="UP000193920"/>
    </source>
</evidence>
<dbReference type="EMBL" id="MCOG01000297">
    <property type="protein sequence ID" value="ORY20205.1"/>
    <property type="molecule type" value="Genomic_DNA"/>
</dbReference>
<dbReference type="Pfam" id="PF07534">
    <property type="entry name" value="TLD"/>
    <property type="match status" value="1"/>
</dbReference>
<evidence type="ECO:0000313" key="3">
    <source>
        <dbReference type="EMBL" id="ORY20205.1"/>
    </source>
</evidence>